<dbReference type="RefSeq" id="WP_058444954.1">
    <property type="nucleotide sequence ID" value="NZ_CAAAHT010000037.1"/>
</dbReference>
<dbReference type="Pfam" id="PF00011">
    <property type="entry name" value="HSP20"/>
    <property type="match status" value="1"/>
</dbReference>
<dbReference type="Proteomes" id="UP000254033">
    <property type="component" value="Unassembled WGS sequence"/>
</dbReference>
<evidence type="ECO:0000256" key="1">
    <source>
        <dbReference type="ARBA" id="ARBA00023016"/>
    </source>
</evidence>
<reference evidence="6 9" key="1">
    <citation type="submission" date="2015-11" db="EMBL/GenBank/DDBJ databases">
        <title>Genomic analysis of 38 Legionella species identifies large and diverse effector repertoires.</title>
        <authorList>
            <person name="Burstein D."/>
            <person name="Amaro F."/>
            <person name="Zusman T."/>
            <person name="Lifshitz Z."/>
            <person name="Cohen O."/>
            <person name="Gilbert J.A."/>
            <person name="Pupko T."/>
            <person name="Shuman H.A."/>
            <person name="Segal G."/>
        </authorList>
    </citation>
    <scope>NUCLEOTIDE SEQUENCE [LARGE SCALE GENOMIC DNA]</scope>
    <source>
        <strain evidence="6 9">WO-44C</strain>
    </source>
</reference>
<dbReference type="CDD" id="cd06464">
    <property type="entry name" value="ACD_sHsps-like"/>
    <property type="match status" value="1"/>
</dbReference>
<dbReference type="InterPro" id="IPR008978">
    <property type="entry name" value="HSP20-like_chaperone"/>
</dbReference>
<evidence type="ECO:0000313" key="8">
    <source>
        <dbReference type="EMBL" id="STX37930.1"/>
    </source>
</evidence>
<dbReference type="EMBL" id="UGNY01000001">
    <property type="protein sequence ID" value="STX37930.1"/>
    <property type="molecule type" value="Genomic_DNA"/>
</dbReference>
<reference evidence="10 11" key="2">
    <citation type="submission" date="2018-06" db="EMBL/GenBank/DDBJ databases">
        <authorList>
            <consortium name="Pathogen Informatics"/>
            <person name="Doyle S."/>
        </authorList>
    </citation>
    <scope>NUCLEOTIDE SEQUENCE [LARGE SCALE GENOMIC DNA]</scope>
    <source>
        <strain evidence="8 11">NCTC11978</strain>
        <strain evidence="7 10">NCTC12022</strain>
    </source>
</reference>
<dbReference type="Gene3D" id="2.60.40.790">
    <property type="match status" value="1"/>
</dbReference>
<dbReference type="PROSITE" id="PS01031">
    <property type="entry name" value="SHSP"/>
    <property type="match status" value="1"/>
</dbReference>
<dbReference type="PANTHER" id="PTHR46733:SF4">
    <property type="entry name" value="HEAT SHOCK PROTEIN 21, CHLOROPLASTIC"/>
    <property type="match status" value="1"/>
</dbReference>
<comment type="similarity">
    <text evidence="2 3">Belongs to the small heat shock protein (HSP20) family.</text>
</comment>
<evidence type="ECO:0000259" key="5">
    <source>
        <dbReference type="PROSITE" id="PS51203"/>
    </source>
</evidence>
<evidence type="ECO:0000256" key="3">
    <source>
        <dbReference type="RuleBase" id="RU003616"/>
    </source>
</evidence>
<gene>
    <name evidence="6" type="primary">hspC2</name>
    <name evidence="8" type="synonym">hspA_1</name>
    <name evidence="7" type="synonym">hspA_2</name>
    <name evidence="6" type="ORF">Lfee_1231</name>
    <name evidence="8" type="ORF">NCTC11978_01108</name>
    <name evidence="7" type="ORF">NCTC12022_03058</name>
</gene>
<dbReference type="InterPro" id="IPR007052">
    <property type="entry name" value="CS_dom"/>
</dbReference>
<dbReference type="AlphaFoldDB" id="A0A0W0U061"/>
<keyword evidence="1 6" id="KW-0346">Stress response</keyword>
<evidence type="ECO:0000313" key="11">
    <source>
        <dbReference type="Proteomes" id="UP000254033"/>
    </source>
</evidence>
<protein>
    <submittedName>
        <fullName evidence="7">Molecular chaperone (Small heat shock protein)</fullName>
    </submittedName>
    <submittedName>
        <fullName evidence="6">Small heat shock protein HspC2</fullName>
    </submittedName>
</protein>
<dbReference type="STRING" id="453.Lfee_1231"/>
<dbReference type="OrthoDB" id="9792695at2"/>
<feature type="domain" description="SHSP" evidence="4">
    <location>
        <begin position="50"/>
        <end position="164"/>
    </location>
</feature>
<sequence>MSNLPKRKGDISSTAESLLSPFRGLHQEVNRAMSDLYNLFESSNLNLEHFHNLRLSPAMDIIEDKDCLKIEIEMPGMDEKDIKVSISDNVITIQGEKSTSKKDENKNYLSREISYGRYDRTITLPQSVDVDKAKASFKKGMLWVTIPKKAESKGKLRELSINKEK</sequence>
<feature type="domain" description="CS" evidence="5">
    <location>
        <begin position="54"/>
        <end position="157"/>
    </location>
</feature>
<keyword evidence="9" id="KW-1185">Reference proteome</keyword>
<evidence type="ECO:0000313" key="7">
    <source>
        <dbReference type="EMBL" id="SPX62300.1"/>
    </source>
</evidence>
<dbReference type="EMBL" id="UASS01000037">
    <property type="protein sequence ID" value="SPX62300.1"/>
    <property type="molecule type" value="Genomic_DNA"/>
</dbReference>
<accession>A0A0W0U061</accession>
<dbReference type="InterPro" id="IPR002068">
    <property type="entry name" value="A-crystallin/Hsp20_dom"/>
</dbReference>
<evidence type="ECO:0000313" key="9">
    <source>
        <dbReference type="Proteomes" id="UP000054698"/>
    </source>
</evidence>
<dbReference type="PROSITE" id="PS51203">
    <property type="entry name" value="CS"/>
    <property type="match status" value="1"/>
</dbReference>
<name>A0A0W0U061_9GAMM</name>
<organism evidence="6 9">
    <name type="scientific">Legionella feeleii</name>
    <dbReference type="NCBI Taxonomy" id="453"/>
    <lineage>
        <taxon>Bacteria</taxon>
        <taxon>Pseudomonadati</taxon>
        <taxon>Pseudomonadota</taxon>
        <taxon>Gammaproteobacteria</taxon>
        <taxon>Legionellales</taxon>
        <taxon>Legionellaceae</taxon>
        <taxon>Legionella</taxon>
    </lineage>
</organism>
<dbReference type="PANTHER" id="PTHR46733">
    <property type="entry name" value="26.5 KDA HEAT SHOCK PROTEIN, MITOCHONDRIAL"/>
    <property type="match status" value="1"/>
</dbReference>
<dbReference type="Proteomes" id="UP000251942">
    <property type="component" value="Unassembled WGS sequence"/>
</dbReference>
<dbReference type="EMBL" id="LNYB01000033">
    <property type="protein sequence ID" value="KTD01194.1"/>
    <property type="molecule type" value="Genomic_DNA"/>
</dbReference>
<dbReference type="PATRIC" id="fig|453.4.peg.1327"/>
<dbReference type="SUPFAM" id="SSF49764">
    <property type="entry name" value="HSP20-like chaperones"/>
    <property type="match status" value="1"/>
</dbReference>
<dbReference type="Proteomes" id="UP000054698">
    <property type="component" value="Unassembled WGS sequence"/>
</dbReference>
<proteinExistence type="inferred from homology"/>
<evidence type="ECO:0000259" key="4">
    <source>
        <dbReference type="PROSITE" id="PS01031"/>
    </source>
</evidence>
<evidence type="ECO:0000313" key="6">
    <source>
        <dbReference type="EMBL" id="KTD01194.1"/>
    </source>
</evidence>
<evidence type="ECO:0000256" key="2">
    <source>
        <dbReference type="PROSITE-ProRule" id="PRU00285"/>
    </source>
</evidence>
<dbReference type="GO" id="GO:0009408">
    <property type="term" value="P:response to heat"/>
    <property type="evidence" value="ECO:0007669"/>
    <property type="project" value="InterPro"/>
</dbReference>
<dbReference type="InterPro" id="IPR044587">
    <property type="entry name" value="HSP21-like"/>
</dbReference>
<evidence type="ECO:0000313" key="10">
    <source>
        <dbReference type="Proteomes" id="UP000251942"/>
    </source>
</evidence>